<keyword evidence="2" id="KW-1185">Reference proteome</keyword>
<dbReference type="Proteomes" id="UP000887578">
    <property type="component" value="Unplaced"/>
</dbReference>
<dbReference type="AlphaFoldDB" id="A0A914QXG7"/>
<feature type="compositionally biased region" description="Acidic residues" evidence="1">
    <location>
        <begin position="35"/>
        <end position="50"/>
    </location>
</feature>
<evidence type="ECO:0000256" key="1">
    <source>
        <dbReference type="SAM" id="MobiDB-lite"/>
    </source>
</evidence>
<sequence>MIFDGDGYGSGGDGYGSDDDSQLNFNLDSSAEVENNNESDSTGDEMEDDIPPAKKSKKTYDYEQILTLSTDELEPYKQSMKDEGMIQKSAIPGKNGITITLECNKRKAGCPYAIIIRTSTDGSSSNVSHRVCGHEHKQPPKLTKLLKAFLSANSKLTPARIQMKLKV</sequence>
<organism evidence="2 3">
    <name type="scientific">Panagrolaimus davidi</name>
    <dbReference type="NCBI Taxonomy" id="227884"/>
    <lineage>
        <taxon>Eukaryota</taxon>
        <taxon>Metazoa</taxon>
        <taxon>Ecdysozoa</taxon>
        <taxon>Nematoda</taxon>
        <taxon>Chromadorea</taxon>
        <taxon>Rhabditida</taxon>
        <taxon>Tylenchina</taxon>
        <taxon>Panagrolaimomorpha</taxon>
        <taxon>Panagrolaimoidea</taxon>
        <taxon>Panagrolaimidae</taxon>
        <taxon>Panagrolaimus</taxon>
    </lineage>
</organism>
<evidence type="ECO:0000313" key="2">
    <source>
        <dbReference type="Proteomes" id="UP000887578"/>
    </source>
</evidence>
<dbReference type="WBParaSite" id="PDA_v2.g6573.t1">
    <property type="protein sequence ID" value="PDA_v2.g6573.t1"/>
    <property type="gene ID" value="PDA_v2.g6573"/>
</dbReference>
<reference evidence="3" key="1">
    <citation type="submission" date="2022-11" db="UniProtKB">
        <authorList>
            <consortium name="WormBaseParasite"/>
        </authorList>
    </citation>
    <scope>IDENTIFICATION</scope>
</reference>
<feature type="compositionally biased region" description="Polar residues" evidence="1">
    <location>
        <begin position="22"/>
        <end position="34"/>
    </location>
</feature>
<proteinExistence type="predicted"/>
<protein>
    <submittedName>
        <fullName evidence="3">Transposase MuDR plant domain-containing protein</fullName>
    </submittedName>
</protein>
<evidence type="ECO:0000313" key="3">
    <source>
        <dbReference type="WBParaSite" id="PDA_v2.g6573.t1"/>
    </source>
</evidence>
<feature type="compositionally biased region" description="Gly residues" evidence="1">
    <location>
        <begin position="1"/>
        <end position="15"/>
    </location>
</feature>
<accession>A0A914QXG7</accession>
<feature type="region of interest" description="Disordered" evidence="1">
    <location>
        <begin position="1"/>
        <end position="58"/>
    </location>
</feature>
<name>A0A914QXG7_9BILA</name>